<feature type="region of interest" description="Disordered" evidence="1">
    <location>
        <begin position="590"/>
        <end position="637"/>
    </location>
</feature>
<organism evidence="2 3">
    <name type="scientific">Cloeon dipterum</name>
    <dbReference type="NCBI Taxonomy" id="197152"/>
    <lineage>
        <taxon>Eukaryota</taxon>
        <taxon>Metazoa</taxon>
        <taxon>Ecdysozoa</taxon>
        <taxon>Arthropoda</taxon>
        <taxon>Hexapoda</taxon>
        <taxon>Insecta</taxon>
        <taxon>Pterygota</taxon>
        <taxon>Palaeoptera</taxon>
        <taxon>Ephemeroptera</taxon>
        <taxon>Pisciforma</taxon>
        <taxon>Baetidae</taxon>
        <taxon>Cloeon</taxon>
    </lineage>
</organism>
<dbReference type="Proteomes" id="UP000494165">
    <property type="component" value="Unassembled WGS sequence"/>
</dbReference>
<evidence type="ECO:0000256" key="1">
    <source>
        <dbReference type="SAM" id="MobiDB-lite"/>
    </source>
</evidence>
<feature type="compositionally biased region" description="Low complexity" evidence="1">
    <location>
        <begin position="441"/>
        <end position="451"/>
    </location>
</feature>
<feature type="region of interest" description="Disordered" evidence="1">
    <location>
        <begin position="440"/>
        <end position="543"/>
    </location>
</feature>
<feature type="compositionally biased region" description="Polar residues" evidence="1">
    <location>
        <begin position="1"/>
        <end position="15"/>
    </location>
</feature>
<feature type="compositionally biased region" description="Low complexity" evidence="1">
    <location>
        <begin position="33"/>
        <end position="45"/>
    </location>
</feature>
<feature type="compositionally biased region" description="Basic and acidic residues" evidence="1">
    <location>
        <begin position="210"/>
        <end position="259"/>
    </location>
</feature>
<accession>A0A8S1D7X6</accession>
<protein>
    <submittedName>
        <fullName evidence="2">Uncharacterized protein</fullName>
    </submittedName>
</protein>
<feature type="region of interest" description="Disordered" evidence="1">
    <location>
        <begin position="192"/>
        <end position="423"/>
    </location>
</feature>
<dbReference type="AlphaFoldDB" id="A0A8S1D7X6"/>
<gene>
    <name evidence="2" type="ORF">CLODIP_2_CD02440</name>
</gene>
<reference evidence="2 3" key="1">
    <citation type="submission" date="2020-04" db="EMBL/GenBank/DDBJ databases">
        <authorList>
            <person name="Alioto T."/>
            <person name="Alioto T."/>
            <person name="Gomez Garrido J."/>
        </authorList>
    </citation>
    <scope>NUCLEOTIDE SEQUENCE [LARGE SCALE GENOMIC DNA]</scope>
</reference>
<keyword evidence="3" id="KW-1185">Reference proteome</keyword>
<feature type="compositionally biased region" description="Low complexity" evidence="1">
    <location>
        <begin position="410"/>
        <end position="421"/>
    </location>
</feature>
<name>A0A8S1D7X6_9INSE</name>
<feature type="compositionally biased region" description="Polar residues" evidence="1">
    <location>
        <begin position="507"/>
        <end position="518"/>
    </location>
</feature>
<feature type="compositionally biased region" description="Basic and acidic residues" evidence="1">
    <location>
        <begin position="323"/>
        <end position="341"/>
    </location>
</feature>
<comment type="caution">
    <text evidence="2">The sequence shown here is derived from an EMBL/GenBank/DDBJ whole genome shotgun (WGS) entry which is preliminary data.</text>
</comment>
<sequence>MLQNRYKTMNGQTGVSAAAAADGLRRTPEPLEVASSAAAPPPRRSVSVNHLARQLQSHTRVSPQVMVTPSKQFNHNNNRPFSYLSPQVTEHLVAGAASDEDEGLGIDAAYKPRQVSFSNKYRQVLFNEDDYPKARYEDDLPVRNGYEEDYSKKRYDDEYPKKRYDDDLPKKRLDEELTPKKRYDDVPLKKYEFGQRVSSSSGGGGGGRYTSDHSSRDVVDSGIENDHPKYRTRTSERTSSRVSERTPSKVSTLRRESAGRESPAMPSARLVQQASKGGSPRRRSLSILDEQEAMENDRDNNNRTKTLETKEKKKRKLRLKNFFIRDKNKNNSSNEEQKEVKTSTLKRAIIRTKSSHDPSDTDQASCDELKPLPQQPARSSSSSQQQHQQRRPVKRSSSMHATHAPPPAPSSRRAASRSGSSVLDAPKLSWFKTVDRFTFRTNKNNNNNTKGNEVHVQRRHRRAYDDTDPESAPEPATTLERRHFKPRQKPSSGSSSGGPSGARRGVQQRQNRLLANSSEESENDPKPMYLHNAAVGDIPGRFGPRRTVSREELAAAAHKPTRNLSRSFSVLAPWRPSRYQGNPEIYYQNEGSERFLTKPPRGPNRMTASIESLGGSGSSLERGRTPKYKSRTNVNGL</sequence>
<feature type="compositionally biased region" description="Basic and acidic residues" evidence="1">
    <location>
        <begin position="295"/>
        <end position="311"/>
    </location>
</feature>
<feature type="compositionally biased region" description="Low complexity" evidence="1">
    <location>
        <begin position="375"/>
        <end position="387"/>
    </location>
</feature>
<proteinExistence type="predicted"/>
<dbReference type="OrthoDB" id="6512771at2759"/>
<evidence type="ECO:0000313" key="2">
    <source>
        <dbReference type="EMBL" id="CAB3376608.1"/>
    </source>
</evidence>
<feature type="region of interest" description="Disordered" evidence="1">
    <location>
        <begin position="1"/>
        <end position="45"/>
    </location>
</feature>
<evidence type="ECO:0000313" key="3">
    <source>
        <dbReference type="Proteomes" id="UP000494165"/>
    </source>
</evidence>
<dbReference type="EMBL" id="CADEPI010000130">
    <property type="protein sequence ID" value="CAB3376608.1"/>
    <property type="molecule type" value="Genomic_DNA"/>
</dbReference>